<keyword evidence="1" id="KW-0808">Transferase</keyword>
<reference evidence="1 2" key="1">
    <citation type="journal article" date="2015" name="Genome Biol. Evol.">
        <title>The genome of winter moth (Operophtera brumata) provides a genomic perspective on sexual dimorphism and phenology.</title>
        <authorList>
            <person name="Derks M.F."/>
            <person name="Smit S."/>
            <person name="Salis L."/>
            <person name="Schijlen E."/>
            <person name="Bossers A."/>
            <person name="Mateman C."/>
            <person name="Pijl A.S."/>
            <person name="de Ridder D."/>
            <person name="Groenen M.A."/>
            <person name="Visser M.E."/>
            <person name="Megens H.J."/>
        </authorList>
    </citation>
    <scope>NUCLEOTIDE SEQUENCE [LARGE SCALE GENOMIC DNA]</scope>
    <source>
        <strain evidence="1">WM2013NL</strain>
        <tissue evidence="1">Head and thorax</tissue>
    </source>
</reference>
<name>A0A0L7LAW2_OPEBR</name>
<evidence type="ECO:0000313" key="1">
    <source>
        <dbReference type="EMBL" id="KOB72539.1"/>
    </source>
</evidence>
<dbReference type="Proteomes" id="UP000037510">
    <property type="component" value="Unassembled WGS sequence"/>
</dbReference>
<gene>
    <name evidence="1" type="ORF">OBRU01_11736</name>
</gene>
<keyword evidence="1" id="KW-0418">Kinase</keyword>
<keyword evidence="2" id="KW-1185">Reference proteome</keyword>
<evidence type="ECO:0000313" key="2">
    <source>
        <dbReference type="Proteomes" id="UP000037510"/>
    </source>
</evidence>
<accession>A0A0L7LAW2</accession>
<comment type="caution">
    <text evidence="1">The sequence shown here is derived from an EMBL/GenBank/DDBJ whole genome shotgun (WGS) entry which is preliminary data.</text>
</comment>
<protein>
    <submittedName>
        <fullName evidence="1">Integral membrane sensor signal transduction histidine kinase</fullName>
    </submittedName>
</protein>
<dbReference type="STRING" id="104452.A0A0L7LAW2"/>
<dbReference type="AlphaFoldDB" id="A0A0L7LAW2"/>
<sequence>MKTAGAVIFAFSLVAGLTIKAIGLQNHPYLYSQYPIDFPSASSHAYSVTGVSPQFASQEMYNPTAMGAQAQTHDILQSQDARAQQSQQVSTQLLLNSTNAEQRWDGKSALLKYLEPIISTFKNVVSPITNALYGAIPIVRGRNSDVSTAKSIDTDPVEEIKKPREFLVPQPRFIRAQRKNFRKTRDKPKKHVELKIDLDRLKHNKDLYDYIKTKKYKYNYPSTYFYPRVKYVINPSSFHIKPNNSRLIPYRKIQTSTMIGDL</sequence>
<dbReference type="EMBL" id="JTDY01001921">
    <property type="protein sequence ID" value="KOB72539.1"/>
    <property type="molecule type" value="Genomic_DNA"/>
</dbReference>
<proteinExistence type="predicted"/>
<organism evidence="1 2">
    <name type="scientific">Operophtera brumata</name>
    <name type="common">Winter moth</name>
    <name type="synonym">Phalaena brumata</name>
    <dbReference type="NCBI Taxonomy" id="104452"/>
    <lineage>
        <taxon>Eukaryota</taxon>
        <taxon>Metazoa</taxon>
        <taxon>Ecdysozoa</taxon>
        <taxon>Arthropoda</taxon>
        <taxon>Hexapoda</taxon>
        <taxon>Insecta</taxon>
        <taxon>Pterygota</taxon>
        <taxon>Neoptera</taxon>
        <taxon>Endopterygota</taxon>
        <taxon>Lepidoptera</taxon>
        <taxon>Glossata</taxon>
        <taxon>Ditrysia</taxon>
        <taxon>Geometroidea</taxon>
        <taxon>Geometridae</taxon>
        <taxon>Larentiinae</taxon>
        <taxon>Operophtera</taxon>
    </lineage>
</organism>
<dbReference type="GO" id="GO:0016301">
    <property type="term" value="F:kinase activity"/>
    <property type="evidence" value="ECO:0007669"/>
    <property type="project" value="UniProtKB-KW"/>
</dbReference>